<reference evidence="1 2" key="1">
    <citation type="journal article" date="2018" name="Front. Microbiol.">
        <title>Genome-Wide Analysis of Corynespora cassiicola Leaf Fall Disease Putative Effectors.</title>
        <authorList>
            <person name="Lopez D."/>
            <person name="Ribeiro S."/>
            <person name="Label P."/>
            <person name="Fumanal B."/>
            <person name="Venisse J.S."/>
            <person name="Kohler A."/>
            <person name="de Oliveira R.R."/>
            <person name="Labutti K."/>
            <person name="Lipzen A."/>
            <person name="Lail K."/>
            <person name="Bauer D."/>
            <person name="Ohm R.A."/>
            <person name="Barry K.W."/>
            <person name="Spatafora J."/>
            <person name="Grigoriev I.V."/>
            <person name="Martin F.M."/>
            <person name="Pujade-Renaud V."/>
        </authorList>
    </citation>
    <scope>NUCLEOTIDE SEQUENCE [LARGE SCALE GENOMIC DNA]</scope>
    <source>
        <strain evidence="1 2">Philippines</strain>
    </source>
</reference>
<keyword evidence="2" id="KW-1185">Reference proteome</keyword>
<evidence type="ECO:0000313" key="2">
    <source>
        <dbReference type="Proteomes" id="UP000240883"/>
    </source>
</evidence>
<dbReference type="EMBL" id="KZ678133">
    <property type="protein sequence ID" value="PSN68634.1"/>
    <property type="molecule type" value="Genomic_DNA"/>
</dbReference>
<organism evidence="1 2">
    <name type="scientific">Corynespora cassiicola Philippines</name>
    <dbReference type="NCBI Taxonomy" id="1448308"/>
    <lineage>
        <taxon>Eukaryota</taxon>
        <taxon>Fungi</taxon>
        <taxon>Dikarya</taxon>
        <taxon>Ascomycota</taxon>
        <taxon>Pezizomycotina</taxon>
        <taxon>Dothideomycetes</taxon>
        <taxon>Pleosporomycetidae</taxon>
        <taxon>Pleosporales</taxon>
        <taxon>Corynesporascaceae</taxon>
        <taxon>Corynespora</taxon>
    </lineage>
</organism>
<name>A0A2T2NTC1_CORCC</name>
<evidence type="ECO:0000313" key="1">
    <source>
        <dbReference type="EMBL" id="PSN68634.1"/>
    </source>
</evidence>
<gene>
    <name evidence="1" type="ORF">BS50DRAFT_571859</name>
</gene>
<proteinExistence type="predicted"/>
<dbReference type="AlphaFoldDB" id="A0A2T2NTC1"/>
<sequence>MNYPEFNGFCFISFALISNNFPVPSPFFAATDTMNQASYSPSEFESSPNFETVLHAIESKMGHDWDLYRECVEGTVLAYVRQEDVSAWSVAFDRLLQAHPSIELDHEGVLFLLKEEFGIHVTKVQQGKPIGMRILYPYPMNWLIDRSDRFFGRSPWHHVNTNGEQGIGNG</sequence>
<dbReference type="Proteomes" id="UP000240883">
    <property type="component" value="Unassembled WGS sequence"/>
</dbReference>
<protein>
    <submittedName>
        <fullName evidence="1">Uncharacterized protein</fullName>
    </submittedName>
</protein>
<accession>A0A2T2NTC1</accession>